<reference evidence="2" key="2">
    <citation type="journal article" date="2008" name="Nucleic Acids Res.">
        <title>The rice annotation project database (RAP-DB): 2008 update.</title>
        <authorList>
            <consortium name="The rice annotation project (RAP)"/>
        </authorList>
    </citation>
    <scope>GENOME REANNOTATION</scope>
    <source>
        <strain evidence="2">cv. Nipponbare</strain>
    </source>
</reference>
<organism evidence="1 2">
    <name type="scientific">Oryza sativa subsp. japonica</name>
    <name type="common">Rice</name>
    <dbReference type="NCBI Taxonomy" id="39947"/>
    <lineage>
        <taxon>Eukaryota</taxon>
        <taxon>Viridiplantae</taxon>
        <taxon>Streptophyta</taxon>
        <taxon>Embryophyta</taxon>
        <taxon>Tracheophyta</taxon>
        <taxon>Spermatophyta</taxon>
        <taxon>Magnoliopsida</taxon>
        <taxon>Liliopsida</taxon>
        <taxon>Poales</taxon>
        <taxon>Poaceae</taxon>
        <taxon>BOP clade</taxon>
        <taxon>Oryzoideae</taxon>
        <taxon>Oryzeae</taxon>
        <taxon>Oryzinae</taxon>
        <taxon>Oryza</taxon>
        <taxon>Oryza sativa</taxon>
    </lineage>
</organism>
<dbReference type="EMBL" id="AP003752">
    <property type="protein sequence ID" value="BAC10042.1"/>
    <property type="molecule type" value="Genomic_DNA"/>
</dbReference>
<proteinExistence type="predicted"/>
<gene>
    <name evidence="1" type="primary">OJ1332_C12.117</name>
</gene>
<name>Q8LIR2_ORYSJ</name>
<evidence type="ECO:0000313" key="1">
    <source>
        <dbReference type="EMBL" id="BAC10042.1"/>
    </source>
</evidence>
<protein>
    <submittedName>
        <fullName evidence="1">Uncharacterized protein</fullName>
    </submittedName>
</protein>
<reference evidence="2" key="1">
    <citation type="journal article" date="2005" name="Nature">
        <title>The map-based sequence of the rice genome.</title>
        <authorList>
            <consortium name="International rice genome sequencing project (IRGSP)"/>
            <person name="Matsumoto T."/>
            <person name="Wu J."/>
            <person name="Kanamori H."/>
            <person name="Katayose Y."/>
            <person name="Fujisawa M."/>
            <person name="Namiki N."/>
            <person name="Mizuno H."/>
            <person name="Yamamoto K."/>
            <person name="Antonio B.A."/>
            <person name="Baba T."/>
            <person name="Sakata K."/>
            <person name="Nagamura Y."/>
            <person name="Aoki H."/>
            <person name="Arikawa K."/>
            <person name="Arita K."/>
            <person name="Bito T."/>
            <person name="Chiden Y."/>
            <person name="Fujitsuka N."/>
            <person name="Fukunaka R."/>
            <person name="Hamada M."/>
            <person name="Harada C."/>
            <person name="Hayashi A."/>
            <person name="Hijishita S."/>
            <person name="Honda M."/>
            <person name="Hosokawa S."/>
            <person name="Ichikawa Y."/>
            <person name="Idonuma A."/>
            <person name="Iijima M."/>
            <person name="Ikeda M."/>
            <person name="Ikeno M."/>
            <person name="Ito K."/>
            <person name="Ito S."/>
            <person name="Ito T."/>
            <person name="Ito Y."/>
            <person name="Ito Y."/>
            <person name="Iwabuchi A."/>
            <person name="Kamiya K."/>
            <person name="Karasawa W."/>
            <person name="Kurita K."/>
            <person name="Katagiri S."/>
            <person name="Kikuta A."/>
            <person name="Kobayashi H."/>
            <person name="Kobayashi N."/>
            <person name="Machita K."/>
            <person name="Maehara T."/>
            <person name="Masukawa M."/>
            <person name="Mizubayashi T."/>
            <person name="Mukai Y."/>
            <person name="Nagasaki H."/>
            <person name="Nagata Y."/>
            <person name="Naito S."/>
            <person name="Nakashima M."/>
            <person name="Nakama Y."/>
            <person name="Nakamichi Y."/>
            <person name="Nakamura M."/>
            <person name="Meguro A."/>
            <person name="Negishi M."/>
            <person name="Ohta I."/>
            <person name="Ohta T."/>
            <person name="Okamoto M."/>
            <person name="Ono N."/>
            <person name="Saji S."/>
            <person name="Sakaguchi M."/>
            <person name="Sakai K."/>
            <person name="Shibata M."/>
            <person name="Shimokawa T."/>
            <person name="Song J."/>
            <person name="Takazaki Y."/>
            <person name="Terasawa K."/>
            <person name="Tsugane M."/>
            <person name="Tsuji K."/>
            <person name="Ueda S."/>
            <person name="Waki K."/>
            <person name="Yamagata H."/>
            <person name="Yamamoto M."/>
            <person name="Yamamoto S."/>
            <person name="Yamane H."/>
            <person name="Yoshiki S."/>
            <person name="Yoshihara R."/>
            <person name="Yukawa K."/>
            <person name="Zhong H."/>
            <person name="Yano M."/>
            <person name="Yuan Q."/>
            <person name="Ouyang S."/>
            <person name="Liu J."/>
            <person name="Jones K.M."/>
            <person name="Gansberger K."/>
            <person name="Moffat K."/>
            <person name="Hill J."/>
            <person name="Bera J."/>
            <person name="Fadrosh D."/>
            <person name="Jin S."/>
            <person name="Johri S."/>
            <person name="Kim M."/>
            <person name="Overton L."/>
            <person name="Reardon M."/>
            <person name="Tsitrin T."/>
            <person name="Vuong H."/>
            <person name="Weaver B."/>
            <person name="Ciecko A."/>
            <person name="Tallon L."/>
            <person name="Jackson J."/>
            <person name="Pai G."/>
            <person name="Aken S.V."/>
            <person name="Utterback T."/>
            <person name="Reidmuller S."/>
            <person name="Feldblyum T."/>
            <person name="Hsiao J."/>
            <person name="Zismann V."/>
            <person name="Iobst S."/>
            <person name="de Vazeille A.R."/>
            <person name="Buell C.R."/>
            <person name="Ying K."/>
            <person name="Li Y."/>
            <person name="Lu T."/>
            <person name="Huang Y."/>
            <person name="Zhao Q."/>
            <person name="Feng Q."/>
            <person name="Zhang L."/>
            <person name="Zhu J."/>
            <person name="Weng Q."/>
            <person name="Mu J."/>
            <person name="Lu Y."/>
            <person name="Fan D."/>
            <person name="Liu Y."/>
            <person name="Guan J."/>
            <person name="Zhang Y."/>
            <person name="Yu S."/>
            <person name="Liu X."/>
            <person name="Zhang Y."/>
            <person name="Hong G."/>
            <person name="Han B."/>
            <person name="Choisne N."/>
            <person name="Demange N."/>
            <person name="Orjeda G."/>
            <person name="Samain S."/>
            <person name="Cattolico L."/>
            <person name="Pelletier E."/>
            <person name="Couloux A."/>
            <person name="Segurens B."/>
            <person name="Wincker P."/>
            <person name="D'Hont A."/>
            <person name="Scarpelli C."/>
            <person name="Weissenbach J."/>
            <person name="Salanoubat M."/>
            <person name="Quetier F."/>
            <person name="Yu Y."/>
            <person name="Kim H.R."/>
            <person name="Rambo T."/>
            <person name="Currie J."/>
            <person name="Collura K."/>
            <person name="Luo M."/>
            <person name="Yang T."/>
            <person name="Ammiraju J.S.S."/>
            <person name="Engler F."/>
            <person name="Soderlund C."/>
            <person name="Wing R.A."/>
            <person name="Palmer L.E."/>
            <person name="de la Bastide M."/>
            <person name="Spiegel L."/>
            <person name="Nascimento L."/>
            <person name="Zutavern T."/>
            <person name="O'Shaughnessy A."/>
            <person name="Dike S."/>
            <person name="Dedhia N."/>
            <person name="Preston R."/>
            <person name="Balija V."/>
            <person name="McCombie W.R."/>
            <person name="Chow T."/>
            <person name="Chen H."/>
            <person name="Chung M."/>
            <person name="Chen C."/>
            <person name="Shaw J."/>
            <person name="Wu H."/>
            <person name="Hsiao K."/>
            <person name="Chao Y."/>
            <person name="Chu M."/>
            <person name="Cheng C."/>
            <person name="Hour A."/>
            <person name="Lee P."/>
            <person name="Lin S."/>
            <person name="Lin Y."/>
            <person name="Liou J."/>
            <person name="Liu S."/>
            <person name="Hsing Y."/>
            <person name="Raghuvanshi S."/>
            <person name="Mohanty A."/>
            <person name="Bharti A.K."/>
            <person name="Gaur A."/>
            <person name="Gupta V."/>
            <person name="Kumar D."/>
            <person name="Ravi V."/>
            <person name="Vij S."/>
            <person name="Kapur A."/>
            <person name="Khurana P."/>
            <person name="Khurana P."/>
            <person name="Khurana J.P."/>
            <person name="Tyagi A.K."/>
            <person name="Gaikwad K."/>
            <person name="Singh A."/>
            <person name="Dalal V."/>
            <person name="Srivastava S."/>
            <person name="Dixit A."/>
            <person name="Pal A.K."/>
            <person name="Ghazi I.A."/>
            <person name="Yadav M."/>
            <person name="Pandit A."/>
            <person name="Bhargava A."/>
            <person name="Sureshbabu K."/>
            <person name="Batra K."/>
            <person name="Sharma T.R."/>
            <person name="Mohapatra T."/>
            <person name="Singh N.K."/>
            <person name="Messing J."/>
            <person name="Nelson A.B."/>
            <person name="Fuks G."/>
            <person name="Kavchok S."/>
            <person name="Keizer G."/>
            <person name="Linton E."/>
            <person name="Llaca V."/>
            <person name="Song R."/>
            <person name="Tanyolac B."/>
            <person name="Young S."/>
            <person name="Ho-Il K."/>
            <person name="Hahn J.H."/>
            <person name="Sangsakoo G."/>
            <person name="Vanavichit A."/>
            <person name="de Mattos Luiz.A.T."/>
            <person name="Zimmer P.D."/>
            <person name="Malone G."/>
            <person name="Dellagostin O."/>
            <person name="de Oliveira A.C."/>
            <person name="Bevan M."/>
            <person name="Bancroft I."/>
            <person name="Minx P."/>
            <person name="Cordum H."/>
            <person name="Wilson R."/>
            <person name="Cheng Z."/>
            <person name="Jin W."/>
            <person name="Jiang J."/>
            <person name="Leong S.A."/>
            <person name="Iwama H."/>
            <person name="Gojobori T."/>
            <person name="Itoh T."/>
            <person name="Niimura Y."/>
            <person name="Fujii Y."/>
            <person name="Habara T."/>
            <person name="Sakai H."/>
            <person name="Sato Y."/>
            <person name="Wilson G."/>
            <person name="Kumar K."/>
            <person name="McCouch S."/>
            <person name="Juretic N."/>
            <person name="Hoen D."/>
            <person name="Wright S."/>
            <person name="Bruskiewich R."/>
            <person name="Bureau T."/>
            <person name="Miyao A."/>
            <person name="Hirochika H."/>
            <person name="Nishikawa T."/>
            <person name="Kadowaki K."/>
            <person name="Sugiura M."/>
            <person name="Burr B."/>
            <person name="Sasaki T."/>
        </authorList>
    </citation>
    <scope>NUCLEOTIDE SEQUENCE [LARGE SCALE GENOMIC DNA]</scope>
    <source>
        <strain evidence="2">cv. Nipponbare</strain>
    </source>
</reference>
<dbReference type="AlphaFoldDB" id="Q8LIR2"/>
<accession>Q8LIR2</accession>
<sequence length="54" mass="5966">MSRHHVIRLSLPPPLPSSLSLTHLPRQAGRQKDLQKIDPAALHLGGKLTWHTAS</sequence>
<dbReference type="Proteomes" id="UP000000763">
    <property type="component" value="Chromosome 7"/>
</dbReference>
<evidence type="ECO:0000313" key="2">
    <source>
        <dbReference type="Proteomes" id="UP000000763"/>
    </source>
</evidence>